<name>A0A1I7YK35_9BILA</name>
<reference evidence="2" key="1">
    <citation type="submission" date="2016-11" db="UniProtKB">
        <authorList>
            <consortium name="WormBaseParasite"/>
        </authorList>
    </citation>
    <scope>IDENTIFICATION</scope>
</reference>
<evidence type="ECO:0000313" key="1">
    <source>
        <dbReference type="Proteomes" id="UP000095287"/>
    </source>
</evidence>
<proteinExistence type="predicted"/>
<evidence type="ECO:0000313" key="2">
    <source>
        <dbReference type="WBParaSite" id="L893_g1710.t1"/>
    </source>
</evidence>
<dbReference type="Proteomes" id="UP000095287">
    <property type="component" value="Unplaced"/>
</dbReference>
<dbReference type="AlphaFoldDB" id="A0A1I7YK35"/>
<dbReference type="WBParaSite" id="L893_g1710.t1">
    <property type="protein sequence ID" value="L893_g1710.t1"/>
    <property type="gene ID" value="L893_g1710"/>
</dbReference>
<keyword evidence="1" id="KW-1185">Reference proteome</keyword>
<sequence length="174" mass="19958">MDRLASIAALDQVAVFLGAKALELCTPMERTSMEVFLKSEPHSEAVEIADEVALNFTNGEKDLLNVWQNLNDTESERRFYLSKYSQLSESNQTVLRDSFQQIFNAFLSSSPPPHILKFLTTIPQKDLLRLTRLAEELKDDEMKKIVNENIQRLQITAAESAEIRQFMFGVYRIL</sequence>
<organism evidence="1 2">
    <name type="scientific">Steinernema glaseri</name>
    <dbReference type="NCBI Taxonomy" id="37863"/>
    <lineage>
        <taxon>Eukaryota</taxon>
        <taxon>Metazoa</taxon>
        <taxon>Ecdysozoa</taxon>
        <taxon>Nematoda</taxon>
        <taxon>Chromadorea</taxon>
        <taxon>Rhabditida</taxon>
        <taxon>Tylenchina</taxon>
        <taxon>Panagrolaimomorpha</taxon>
        <taxon>Strongyloidoidea</taxon>
        <taxon>Steinernematidae</taxon>
        <taxon>Steinernema</taxon>
    </lineage>
</organism>
<protein>
    <submittedName>
        <fullName evidence="2">FliG_C domain-containing protein</fullName>
    </submittedName>
</protein>
<accession>A0A1I7YK35</accession>